<protein>
    <submittedName>
        <fullName evidence="1">Uncharacterized protein</fullName>
    </submittedName>
</protein>
<name>A0ABX2IXU5_9HYPH</name>
<gene>
    <name evidence="1" type="ORF">G6L72_02410</name>
</gene>
<comment type="caution">
    <text evidence="1">The sequence shown here is derived from an EMBL/GenBank/DDBJ whole genome shotgun (WGS) entry which is preliminary data.</text>
</comment>
<reference evidence="1 2" key="1">
    <citation type="journal article" date="2020" name="Science">
        <title>Unexpected conservation and global transmission of agrobacterial virulence plasmids.</title>
        <authorList>
            <person name="Weisberg A.J."/>
            <person name="Davis E.W. 2nd"/>
            <person name="Tabima J."/>
            <person name="Belcher M.S."/>
            <person name="Miller M."/>
            <person name="Kuo C.H."/>
            <person name="Loper J.E."/>
            <person name="Grunwald N.J."/>
            <person name="Putnam M.L."/>
            <person name="Chang J.H."/>
        </authorList>
    </citation>
    <scope>NUCLEOTIDE SEQUENCE [LARGE SCALE GENOMIC DNA]</scope>
    <source>
        <strain evidence="1 2">A19/93</strain>
    </source>
</reference>
<accession>A0ABX2IXU5</accession>
<evidence type="ECO:0000313" key="2">
    <source>
        <dbReference type="Proteomes" id="UP000822331"/>
    </source>
</evidence>
<evidence type="ECO:0000313" key="1">
    <source>
        <dbReference type="EMBL" id="NTF35567.1"/>
    </source>
</evidence>
<dbReference type="Proteomes" id="UP000822331">
    <property type="component" value="Unassembled WGS sequence"/>
</dbReference>
<dbReference type="RefSeq" id="WP_174003094.1">
    <property type="nucleotide sequence ID" value="NZ_JAAMCP010000001.1"/>
</dbReference>
<keyword evidence="2" id="KW-1185">Reference proteome</keyword>
<proteinExistence type="predicted"/>
<dbReference type="EMBL" id="JAAMCP010000001">
    <property type="protein sequence ID" value="NTF35567.1"/>
    <property type="molecule type" value="Genomic_DNA"/>
</dbReference>
<organism evidence="1 2">
    <name type="scientific">Agrobacterium rubi</name>
    <dbReference type="NCBI Taxonomy" id="28099"/>
    <lineage>
        <taxon>Bacteria</taxon>
        <taxon>Pseudomonadati</taxon>
        <taxon>Pseudomonadota</taxon>
        <taxon>Alphaproteobacteria</taxon>
        <taxon>Hyphomicrobiales</taxon>
        <taxon>Rhizobiaceae</taxon>
        <taxon>Rhizobium/Agrobacterium group</taxon>
        <taxon>Agrobacterium</taxon>
    </lineage>
</organism>
<sequence>MNQMPKGDYTDQLRQFIMDQQQRQQQQPSPVQMFAQAFGYNPGAPQTAAQGYGQLAAGIGSGLASYTHQGAQFPPAPGGGTPSFATGLANFFTGRNNGGLK</sequence>